<keyword evidence="2" id="KW-1185">Reference proteome</keyword>
<evidence type="ECO:0000313" key="1">
    <source>
        <dbReference type="EMBL" id="CAI2384224.1"/>
    </source>
</evidence>
<gene>
    <name evidence="1" type="ORF">ECRASSUSDP1_LOCUS25746</name>
</gene>
<name>A0AAD1Y476_EUPCR</name>
<dbReference type="EMBL" id="CAMPGE010026543">
    <property type="protein sequence ID" value="CAI2384224.1"/>
    <property type="molecule type" value="Genomic_DNA"/>
</dbReference>
<organism evidence="1 2">
    <name type="scientific">Euplotes crassus</name>
    <dbReference type="NCBI Taxonomy" id="5936"/>
    <lineage>
        <taxon>Eukaryota</taxon>
        <taxon>Sar</taxon>
        <taxon>Alveolata</taxon>
        <taxon>Ciliophora</taxon>
        <taxon>Intramacronucleata</taxon>
        <taxon>Spirotrichea</taxon>
        <taxon>Hypotrichia</taxon>
        <taxon>Euplotida</taxon>
        <taxon>Euplotidae</taxon>
        <taxon>Moneuplotes</taxon>
    </lineage>
</organism>
<dbReference type="AlphaFoldDB" id="A0AAD1Y476"/>
<dbReference type="Proteomes" id="UP001295684">
    <property type="component" value="Unassembled WGS sequence"/>
</dbReference>
<reference evidence="1" key="1">
    <citation type="submission" date="2023-07" db="EMBL/GenBank/DDBJ databases">
        <authorList>
            <consortium name="AG Swart"/>
            <person name="Singh M."/>
            <person name="Singh A."/>
            <person name="Seah K."/>
            <person name="Emmerich C."/>
        </authorList>
    </citation>
    <scope>NUCLEOTIDE SEQUENCE</scope>
    <source>
        <strain evidence="1">DP1</strain>
    </source>
</reference>
<proteinExistence type="predicted"/>
<comment type="caution">
    <text evidence="1">The sequence shown here is derived from an EMBL/GenBank/DDBJ whole genome shotgun (WGS) entry which is preliminary data.</text>
</comment>
<sequence>METKINLSFPLYTVILPYYSGYWAEWEFLLKNLNHKSYQIWKRDQQALENLLKLTKFHEVHISRKGFDEKFARYIDRAIDDKRKNTKFEVILDSISSYNTFVDYFKSTQNPEYIKRIYLINAMDMTINEYLVSICQILESNNLPLSVISMKIPKDIEYRKGSSRLGVYSYNYYQAPQAQEVEDIIPYIDVVKKNNVASITKNCRILLFQMSMLPYLFEGSTLLVADSLCMKAYDIENMIKQKEDFPETLKTNLRRFILYNNEEKFFYDGSPEESIIPYGSFKKFWLATQYAEENFPNLKVVEFSLLGFSPAKLNQILNSECKVQLNVDLYDTDHTSRNKISMNKGYFFYKSKKQSTITAVAYDSLEVEYEEGYLYYKNINSIVFVHSEAAGPTKPAVNPLKRLYMKNARVISDITTISFTSELDALYDNLTLMEEDFVCGFMLLTLQVLELNDVTSYSVLPKQCVHSKIRIKISEDYHILSCAEYLQYLGSTAVCLELYQVSEESKEAKNHINDPEIQKTLRSLNVLTLSLTNFKDQENLSRLFDLLENTSKQWFSLQNIFTKFRYRTGKSKSVKASIIEEIPDILVKNSVEIEAEEGTHEE</sequence>
<evidence type="ECO:0000313" key="2">
    <source>
        <dbReference type="Proteomes" id="UP001295684"/>
    </source>
</evidence>
<accession>A0AAD1Y476</accession>
<protein>
    <submittedName>
        <fullName evidence="1">Uncharacterized protein</fullName>
    </submittedName>
</protein>